<dbReference type="InterPro" id="IPR002750">
    <property type="entry name" value="CobE/GbiG_C"/>
</dbReference>
<dbReference type="PANTHER" id="PTHR37477:SF1">
    <property type="entry name" value="COBALT-PRECORRIN-5A HYDROLASE"/>
    <property type="match status" value="1"/>
</dbReference>
<dbReference type="RefSeq" id="WP_066508788.1">
    <property type="nucleotide sequence ID" value="NZ_LNCU01000077.1"/>
</dbReference>
<evidence type="ECO:0000259" key="1">
    <source>
        <dbReference type="Pfam" id="PF01890"/>
    </source>
</evidence>
<dbReference type="AlphaFoldDB" id="A0A120FM58"/>
<dbReference type="Proteomes" id="UP000057737">
    <property type="component" value="Unassembled WGS sequence"/>
</dbReference>
<evidence type="ECO:0000313" key="2">
    <source>
        <dbReference type="EMBL" id="KWV53327.1"/>
    </source>
</evidence>
<keyword evidence="2" id="KW-0808">Transferase</keyword>
<dbReference type="Pfam" id="PF01890">
    <property type="entry name" value="CbiG_C"/>
    <property type="match status" value="1"/>
</dbReference>
<dbReference type="GO" id="GO:0008168">
    <property type="term" value="F:methyltransferase activity"/>
    <property type="evidence" value="ECO:0007669"/>
    <property type="project" value="UniProtKB-KW"/>
</dbReference>
<sequence>MKVAGLGFRRDATLASLRDALLAAGGFEGLAAVATVSDKADAPVLKSLAHELGLPIRSIPADMLADIVTATQSELITEKFGTGSVAEAAAVAAAGRGARLISARSVSRDRMATAAIAEGDGE</sequence>
<dbReference type="PANTHER" id="PTHR37477">
    <property type="entry name" value="COBALT-PRECORRIN-5A HYDROLASE"/>
    <property type="match status" value="1"/>
</dbReference>
<accession>A0A120FM58</accession>
<organism evidence="2 3">
    <name type="scientific">Bradyrhizobium macuxiense</name>
    <dbReference type="NCBI Taxonomy" id="1755647"/>
    <lineage>
        <taxon>Bacteria</taxon>
        <taxon>Pseudomonadati</taxon>
        <taxon>Pseudomonadota</taxon>
        <taxon>Alphaproteobacteria</taxon>
        <taxon>Hyphomicrobiales</taxon>
        <taxon>Nitrobacteraceae</taxon>
        <taxon>Bradyrhizobium</taxon>
    </lineage>
</organism>
<dbReference type="EMBL" id="LNCU01000077">
    <property type="protein sequence ID" value="KWV53327.1"/>
    <property type="molecule type" value="Genomic_DNA"/>
</dbReference>
<evidence type="ECO:0000313" key="3">
    <source>
        <dbReference type="Proteomes" id="UP000057737"/>
    </source>
</evidence>
<dbReference type="InterPro" id="IPR036518">
    <property type="entry name" value="CobE/GbiG_C_sf"/>
</dbReference>
<name>A0A120FM58_9BRAD</name>
<dbReference type="Gene3D" id="3.30.420.180">
    <property type="entry name" value="CobE/GbiG C-terminal domain"/>
    <property type="match status" value="1"/>
</dbReference>
<gene>
    <name evidence="2" type="ORF">AS156_08210</name>
</gene>
<reference evidence="2 3" key="1">
    <citation type="submission" date="2015-11" db="EMBL/GenBank/DDBJ databases">
        <title>Draft Genome Sequence of the Strain BR 10303 (Bradyrhizobium sp.) isolated from nodules of Centrolobium paraense.</title>
        <authorList>
            <person name="Zelli J.E."/>
            <person name="Simoes-Araujo J.L."/>
            <person name="Barauna A.C."/>
            <person name="Silva K."/>
        </authorList>
    </citation>
    <scope>NUCLEOTIDE SEQUENCE [LARGE SCALE GENOMIC DNA]</scope>
    <source>
        <strain evidence="2 3">BR 10303</strain>
    </source>
</reference>
<dbReference type="SUPFAM" id="SSF159664">
    <property type="entry name" value="CobE/GbiG C-terminal domain-like"/>
    <property type="match status" value="1"/>
</dbReference>
<dbReference type="GO" id="GO:0032259">
    <property type="term" value="P:methylation"/>
    <property type="evidence" value="ECO:0007669"/>
    <property type="project" value="UniProtKB-KW"/>
</dbReference>
<protein>
    <submittedName>
        <fullName evidence="2">Precorrin methylase</fullName>
    </submittedName>
</protein>
<comment type="caution">
    <text evidence="2">The sequence shown here is derived from an EMBL/GenBank/DDBJ whole genome shotgun (WGS) entry which is preliminary data.</text>
</comment>
<keyword evidence="2" id="KW-0489">Methyltransferase</keyword>
<dbReference type="GO" id="GO:0009236">
    <property type="term" value="P:cobalamin biosynthetic process"/>
    <property type="evidence" value="ECO:0007669"/>
    <property type="project" value="InterPro"/>
</dbReference>
<dbReference type="InterPro" id="IPR052553">
    <property type="entry name" value="CbiG_hydrolase"/>
</dbReference>
<feature type="domain" description="CobE/GbiG C-terminal" evidence="1">
    <location>
        <begin position="3"/>
        <end position="117"/>
    </location>
</feature>
<keyword evidence="3" id="KW-1185">Reference proteome</keyword>
<proteinExistence type="predicted"/>